<dbReference type="RefSeq" id="WP_079447994.1">
    <property type="nucleotide sequence ID" value="NZ_MWPQ01000055.1"/>
</dbReference>
<accession>A0A1V4HUH1</accession>
<dbReference type="EMBL" id="MWPQ01000055">
    <property type="protein sequence ID" value="OPH81641.1"/>
    <property type="molecule type" value="Genomic_DNA"/>
</dbReference>
<keyword evidence="2" id="KW-1133">Transmembrane helix</keyword>
<reference evidence="3 4" key="1">
    <citation type="submission" date="2017-02" db="EMBL/GenBank/DDBJ databases">
        <title>Genome sequence of the nitrite-oxidizing bacterium Nitrobacter vulgaris strain Ab1.</title>
        <authorList>
            <person name="Mellbye B.L."/>
            <person name="Davis E.W."/>
            <person name="Spieck E."/>
            <person name="Chang J.H."/>
            <person name="Bottomley P.J."/>
            <person name="Sayavedra-Soto L.A."/>
        </authorList>
    </citation>
    <scope>NUCLEOTIDE SEQUENCE [LARGE SCALE GENOMIC DNA]</scope>
    <source>
        <strain evidence="3 4">Ab1</strain>
    </source>
</reference>
<feature type="transmembrane region" description="Helical" evidence="2">
    <location>
        <begin position="38"/>
        <end position="60"/>
    </location>
</feature>
<evidence type="ECO:0000313" key="3">
    <source>
        <dbReference type="EMBL" id="OPH81641.1"/>
    </source>
</evidence>
<protein>
    <recommendedName>
        <fullName evidence="5">DUF2852 domain-containing protein</fullName>
    </recommendedName>
</protein>
<dbReference type="AlphaFoldDB" id="A0A1V4HUH1"/>
<evidence type="ECO:0000313" key="4">
    <source>
        <dbReference type="Proteomes" id="UP000189940"/>
    </source>
</evidence>
<dbReference type="STRING" id="29421.B2M20_15770"/>
<feature type="compositionally biased region" description="Pro residues" evidence="1">
    <location>
        <begin position="156"/>
        <end position="166"/>
    </location>
</feature>
<proteinExistence type="predicted"/>
<dbReference type="OrthoDB" id="9806878at2"/>
<keyword evidence="2" id="KW-0812">Transmembrane</keyword>
<evidence type="ECO:0008006" key="5">
    <source>
        <dbReference type="Google" id="ProtNLM"/>
    </source>
</evidence>
<feature type="region of interest" description="Disordered" evidence="1">
    <location>
        <begin position="144"/>
        <end position="166"/>
    </location>
</feature>
<dbReference type="Pfam" id="PF11014">
    <property type="entry name" value="DUF2852"/>
    <property type="match status" value="1"/>
</dbReference>
<dbReference type="Proteomes" id="UP000189940">
    <property type="component" value="Unassembled WGS sequence"/>
</dbReference>
<feature type="region of interest" description="Disordered" evidence="1">
    <location>
        <begin position="1"/>
        <end position="21"/>
    </location>
</feature>
<evidence type="ECO:0000256" key="1">
    <source>
        <dbReference type="SAM" id="MobiDB-lite"/>
    </source>
</evidence>
<evidence type="ECO:0000256" key="2">
    <source>
        <dbReference type="SAM" id="Phobius"/>
    </source>
</evidence>
<keyword evidence="2" id="KW-0472">Membrane</keyword>
<keyword evidence="4" id="KW-1185">Reference proteome</keyword>
<sequence>MAHTADYDRWNGPNNARGQGQPPYSHCFTDAPWHPFRIVLIVLGFMVWWPIGLAILFFTLGSRKMGCWSNDRFESKMQRMQYKMDRMRDHMERRGFGFRGFGAPSSGNRAFDEYRMETLRRLEDEQKEFKDFLERLRHAKDKEEFDAFMAQHRTQPTPPNDRPQDQ</sequence>
<dbReference type="InterPro" id="IPR021273">
    <property type="entry name" value="DUF2852"/>
</dbReference>
<organism evidence="3 4">
    <name type="scientific">Nitrobacter vulgaris</name>
    <dbReference type="NCBI Taxonomy" id="29421"/>
    <lineage>
        <taxon>Bacteria</taxon>
        <taxon>Pseudomonadati</taxon>
        <taxon>Pseudomonadota</taxon>
        <taxon>Alphaproteobacteria</taxon>
        <taxon>Hyphomicrobiales</taxon>
        <taxon>Nitrobacteraceae</taxon>
        <taxon>Nitrobacter</taxon>
    </lineage>
</organism>
<gene>
    <name evidence="3" type="ORF">B2M20_15770</name>
</gene>
<comment type="caution">
    <text evidence="3">The sequence shown here is derived from an EMBL/GenBank/DDBJ whole genome shotgun (WGS) entry which is preliminary data.</text>
</comment>
<name>A0A1V4HUH1_NITVU</name>